<feature type="region of interest" description="Disordered" evidence="1">
    <location>
        <begin position="76"/>
        <end position="150"/>
    </location>
</feature>
<sequence>HFLKMNCAYAVVKFLEDGSFQEVPVVWLSQDRKYCNFPKKRCSYSYFKKTTPSEDWKKYRIERHMKMLRKRATIPNYITTDEEDRGRGKRSIFRKYSSSEDSDSSNKSFSPPTLMKKTNLPDKNQLDYIAPKTSDTTKIPDLPSIPDDIT</sequence>
<accession>A0ABQ9ITZ0</accession>
<organism evidence="2 3">
    <name type="scientific">Molorchus minor</name>
    <dbReference type="NCBI Taxonomy" id="1323400"/>
    <lineage>
        <taxon>Eukaryota</taxon>
        <taxon>Metazoa</taxon>
        <taxon>Ecdysozoa</taxon>
        <taxon>Arthropoda</taxon>
        <taxon>Hexapoda</taxon>
        <taxon>Insecta</taxon>
        <taxon>Pterygota</taxon>
        <taxon>Neoptera</taxon>
        <taxon>Endopterygota</taxon>
        <taxon>Coleoptera</taxon>
        <taxon>Polyphaga</taxon>
        <taxon>Cucujiformia</taxon>
        <taxon>Chrysomeloidea</taxon>
        <taxon>Cerambycidae</taxon>
        <taxon>Lamiinae</taxon>
        <taxon>Monochamini</taxon>
        <taxon>Molorchus</taxon>
    </lineage>
</organism>
<feature type="non-terminal residue" evidence="2">
    <location>
        <position position="1"/>
    </location>
</feature>
<gene>
    <name evidence="2" type="ORF">NQ317_010640</name>
</gene>
<keyword evidence="3" id="KW-1185">Reference proteome</keyword>
<reference evidence="2" key="1">
    <citation type="journal article" date="2023" name="Insect Mol. Biol.">
        <title>Genome sequencing provides insights into the evolution of gene families encoding plant cell wall-degrading enzymes in longhorned beetles.</title>
        <authorList>
            <person name="Shin N.R."/>
            <person name="Okamura Y."/>
            <person name="Kirsch R."/>
            <person name="Pauchet Y."/>
        </authorList>
    </citation>
    <scope>NUCLEOTIDE SEQUENCE</scope>
    <source>
        <strain evidence="2">MMC_N1</strain>
    </source>
</reference>
<name>A0ABQ9ITZ0_9CUCU</name>
<evidence type="ECO:0000313" key="2">
    <source>
        <dbReference type="EMBL" id="KAJ8965653.1"/>
    </source>
</evidence>
<dbReference type="Proteomes" id="UP001162164">
    <property type="component" value="Unassembled WGS sequence"/>
</dbReference>
<feature type="non-terminal residue" evidence="2">
    <location>
        <position position="150"/>
    </location>
</feature>
<protein>
    <submittedName>
        <fullName evidence="2">Uncharacterized protein</fullName>
    </submittedName>
</protein>
<evidence type="ECO:0000313" key="3">
    <source>
        <dbReference type="Proteomes" id="UP001162164"/>
    </source>
</evidence>
<proteinExistence type="predicted"/>
<comment type="caution">
    <text evidence="2">The sequence shown here is derived from an EMBL/GenBank/DDBJ whole genome shotgun (WGS) entry which is preliminary data.</text>
</comment>
<dbReference type="EMBL" id="JAPWTJ010002569">
    <property type="protein sequence ID" value="KAJ8965653.1"/>
    <property type="molecule type" value="Genomic_DNA"/>
</dbReference>
<evidence type="ECO:0000256" key="1">
    <source>
        <dbReference type="SAM" id="MobiDB-lite"/>
    </source>
</evidence>